<reference evidence="3 4" key="1">
    <citation type="journal article" date="2012" name="J. Am. Chem. Soc.">
        <title>Bacterial biosynthesis and maturation of the didemnin anti-cancer agents.</title>
        <authorList>
            <person name="Xu Y."/>
            <person name="Kersten R.D."/>
            <person name="Nam S.J."/>
            <person name="Lu L."/>
            <person name="Al-Suwailem A.M."/>
            <person name="Zheng H."/>
            <person name="Fenical W."/>
            <person name="Dorrestein P.C."/>
            <person name="Moore B.S."/>
            <person name="Qian P.Y."/>
        </authorList>
    </citation>
    <scope>NUCLEOTIDE SEQUENCE [LARGE SCALE GENOMIC DNA]</scope>
    <source>
        <strain evidence="3 4">KA081020-065</strain>
    </source>
</reference>
<dbReference type="PANTHER" id="PTHR37957:SF1">
    <property type="entry name" value="PHYTASE-LIKE DOMAIN-CONTAINING PROTEIN"/>
    <property type="match status" value="1"/>
</dbReference>
<evidence type="ECO:0000259" key="2">
    <source>
        <dbReference type="Pfam" id="PF13449"/>
    </source>
</evidence>
<dbReference type="KEGG" id="tmo:TMO_2884"/>
<dbReference type="STRING" id="1110502.TMO_2884"/>
<feature type="domain" description="Phytase-like" evidence="2">
    <location>
        <begin position="55"/>
        <end position="367"/>
    </location>
</feature>
<dbReference type="InterPro" id="IPR027372">
    <property type="entry name" value="Phytase-like_dom"/>
</dbReference>
<evidence type="ECO:0000313" key="3">
    <source>
        <dbReference type="EMBL" id="AFK54722.1"/>
    </source>
</evidence>
<dbReference type="PROSITE" id="PS51257">
    <property type="entry name" value="PROKAR_LIPOPROTEIN"/>
    <property type="match status" value="1"/>
</dbReference>
<proteinExistence type="predicted"/>
<keyword evidence="1" id="KW-0732">Signal</keyword>
<dbReference type="PATRIC" id="fig|1110502.3.peg.2957"/>
<sequence length="394" mass="43562">MAEHLRQLFRLSIALMALPFLAGCAIPAAADPAAAGGVELLDQRVLRREDGPLGIPVGGLSEIAVMAPVDDTGLGRFLAISDDRGEWGPPRALRLDIRFDLKSNRFRVFDRDWQWLVATAADEVTKPDVVDGEALRYDPSTERMIWSSEGWPQSRVPPGLYESTLDGELVRQLPLPAHFLPDAGKPQRRGIRPNKGIEGLDLSPDGRQITFLSEFALAQDQYPGRAVHRPILRVATYDRRTGREVAEHGYRLELQPDPQQPGMSGGTEINGAVSILMLGDGRYLVLERGFWFGYRLRVRLYLADPAEAEDLLAREAPLDADVVTAQKWLVSDLIGAGLPADNWEGMAFGPDLRDGRKTLILVSDDNFNQIFQSTIIAWIALPPLDPEAHRAKAP</sequence>
<dbReference type="HOGENOM" id="CLU_047242_1_0_5"/>
<feature type="chain" id="PRO_5003680261" description="Phytase-like domain-containing protein" evidence="1">
    <location>
        <begin position="31"/>
        <end position="394"/>
    </location>
</feature>
<organism evidence="3 4">
    <name type="scientific">Tistrella mobilis (strain KA081020-065)</name>
    <dbReference type="NCBI Taxonomy" id="1110502"/>
    <lineage>
        <taxon>Bacteria</taxon>
        <taxon>Pseudomonadati</taxon>
        <taxon>Pseudomonadota</taxon>
        <taxon>Alphaproteobacteria</taxon>
        <taxon>Geminicoccales</taxon>
        <taxon>Geminicoccaceae</taxon>
        <taxon>Tistrella</taxon>
    </lineage>
</organism>
<name>I3TPN4_TISMK</name>
<accession>I3TPN4</accession>
<dbReference type="eggNOG" id="COG4222">
    <property type="taxonomic scope" value="Bacteria"/>
</dbReference>
<dbReference type="SUPFAM" id="SSF75011">
    <property type="entry name" value="3-carboxy-cis,cis-mucoante lactonizing enzyme"/>
    <property type="match status" value="1"/>
</dbReference>
<dbReference type="Proteomes" id="UP000005258">
    <property type="component" value="Chromosome"/>
</dbReference>
<dbReference type="Pfam" id="PF13449">
    <property type="entry name" value="Phytase-like"/>
    <property type="match status" value="1"/>
</dbReference>
<protein>
    <recommendedName>
        <fullName evidence="2">Phytase-like domain-containing protein</fullName>
    </recommendedName>
</protein>
<gene>
    <name evidence="3" type="ordered locus">TMO_2884</name>
</gene>
<keyword evidence="4" id="KW-1185">Reference proteome</keyword>
<dbReference type="AlphaFoldDB" id="I3TPN4"/>
<feature type="signal peptide" evidence="1">
    <location>
        <begin position="1"/>
        <end position="30"/>
    </location>
</feature>
<dbReference type="PANTHER" id="PTHR37957">
    <property type="entry name" value="BLR7070 PROTEIN"/>
    <property type="match status" value="1"/>
</dbReference>
<evidence type="ECO:0000313" key="4">
    <source>
        <dbReference type="Proteomes" id="UP000005258"/>
    </source>
</evidence>
<evidence type="ECO:0000256" key="1">
    <source>
        <dbReference type="SAM" id="SignalP"/>
    </source>
</evidence>
<dbReference type="RefSeq" id="WP_014746399.1">
    <property type="nucleotide sequence ID" value="NC_017956.1"/>
</dbReference>
<dbReference type="EMBL" id="CP003236">
    <property type="protein sequence ID" value="AFK54722.1"/>
    <property type="molecule type" value="Genomic_DNA"/>
</dbReference>